<dbReference type="Pfam" id="PF08240">
    <property type="entry name" value="ADH_N"/>
    <property type="match status" value="1"/>
</dbReference>
<gene>
    <name evidence="6" type="primary">tdh</name>
    <name evidence="6" type="ORF">ENW73_01000</name>
</gene>
<dbReference type="PANTHER" id="PTHR43401:SF2">
    <property type="entry name" value="L-THREONINE 3-DEHYDROGENASE"/>
    <property type="match status" value="1"/>
</dbReference>
<organism evidence="6">
    <name type="scientific">candidate division WOR-3 bacterium</name>
    <dbReference type="NCBI Taxonomy" id="2052148"/>
    <lineage>
        <taxon>Bacteria</taxon>
        <taxon>Bacteria division WOR-3</taxon>
    </lineage>
</organism>
<dbReference type="InterPro" id="IPR020843">
    <property type="entry name" value="ER"/>
</dbReference>
<feature type="domain" description="Enoyl reductase (ER)" evidence="5">
    <location>
        <begin position="14"/>
        <end position="353"/>
    </location>
</feature>
<dbReference type="InterPro" id="IPR002328">
    <property type="entry name" value="ADH_Zn_CS"/>
</dbReference>
<proteinExistence type="inferred from homology"/>
<dbReference type="GO" id="GO:0008743">
    <property type="term" value="F:L-threonine 3-dehydrogenase activity"/>
    <property type="evidence" value="ECO:0007669"/>
    <property type="project" value="UniProtKB-EC"/>
</dbReference>
<keyword evidence="1 4" id="KW-0479">Metal-binding</keyword>
<comment type="caution">
    <text evidence="6">The sequence shown here is derived from an EMBL/GenBank/DDBJ whole genome shotgun (WGS) entry which is preliminary data.</text>
</comment>
<evidence type="ECO:0000259" key="5">
    <source>
        <dbReference type="SMART" id="SM00829"/>
    </source>
</evidence>
<keyword evidence="3 6" id="KW-0560">Oxidoreductase</keyword>
<evidence type="ECO:0000256" key="3">
    <source>
        <dbReference type="ARBA" id="ARBA00023002"/>
    </source>
</evidence>
<evidence type="ECO:0000256" key="1">
    <source>
        <dbReference type="ARBA" id="ARBA00022723"/>
    </source>
</evidence>
<comment type="cofactor">
    <cofactor evidence="4">
        <name>Zn(2+)</name>
        <dbReference type="ChEBI" id="CHEBI:29105"/>
    </cofactor>
</comment>
<comment type="similarity">
    <text evidence="4">Belongs to the zinc-containing alcohol dehydrogenase family.</text>
</comment>
<keyword evidence="2 4" id="KW-0862">Zinc</keyword>
<dbReference type="PANTHER" id="PTHR43401">
    <property type="entry name" value="L-THREONINE 3-DEHYDROGENASE"/>
    <property type="match status" value="1"/>
</dbReference>
<dbReference type="InterPro" id="IPR011032">
    <property type="entry name" value="GroES-like_sf"/>
</dbReference>
<protein>
    <submittedName>
        <fullName evidence="6">L-threonine 3-dehydrogenase</fullName>
        <ecNumber evidence="6">1.1.1.103</ecNumber>
    </submittedName>
</protein>
<dbReference type="InterPro" id="IPR013149">
    <property type="entry name" value="ADH-like_C"/>
</dbReference>
<dbReference type="SUPFAM" id="SSF51735">
    <property type="entry name" value="NAD(P)-binding Rossmann-fold domains"/>
    <property type="match status" value="1"/>
</dbReference>
<sequence>MKMKAVVKTKPDFGAEYKEVEAPKPKPDWVVVKVKATSICGTDVHIYKWDQWAQGRIGEKRLPQILGHEVAGEVVEVGSQVKRIKVGDYISAETHIYDPADLTALLGQFHVGEHMKILGVDCDGAFAEYFAIPESVCWLNDQSIPPEFATIQEPLGNACYAVLGEDCDVAGKTMVITGDGPISLFAVGIARVCGVAKIFLIGKYEFNMEIGKKMGADYLIYTNKTTPEERLAFVRDHTGGNGVDIALEMVGSNESIIDCFRMVRKAGRVTAFGIAPSSPLMLDYNNGIVFKGCQIHGINGRKIFDTWYRNRNLLASGRLDPSPVITHIFSLADYAKGFSAMLERPRRSAKIVLFPDPQELAKAKERCLKQPT</sequence>
<accession>A0A7C6A847</accession>
<dbReference type="EC" id="1.1.1.103" evidence="6"/>
<dbReference type="GO" id="GO:0008270">
    <property type="term" value="F:zinc ion binding"/>
    <property type="evidence" value="ECO:0007669"/>
    <property type="project" value="InterPro"/>
</dbReference>
<dbReference type="Gene3D" id="3.40.50.720">
    <property type="entry name" value="NAD(P)-binding Rossmann-like Domain"/>
    <property type="match status" value="1"/>
</dbReference>
<dbReference type="Gene3D" id="3.90.180.10">
    <property type="entry name" value="Medium-chain alcohol dehydrogenases, catalytic domain"/>
    <property type="match status" value="1"/>
</dbReference>
<dbReference type="SUPFAM" id="SSF50129">
    <property type="entry name" value="GroES-like"/>
    <property type="match status" value="1"/>
</dbReference>
<dbReference type="PROSITE" id="PS00059">
    <property type="entry name" value="ADH_ZINC"/>
    <property type="match status" value="1"/>
</dbReference>
<dbReference type="InterPro" id="IPR050129">
    <property type="entry name" value="Zn_alcohol_dh"/>
</dbReference>
<dbReference type="SMART" id="SM00829">
    <property type="entry name" value="PKS_ER"/>
    <property type="match status" value="1"/>
</dbReference>
<dbReference type="AlphaFoldDB" id="A0A7C6A847"/>
<name>A0A7C6A847_UNCW3</name>
<evidence type="ECO:0000256" key="4">
    <source>
        <dbReference type="RuleBase" id="RU361277"/>
    </source>
</evidence>
<dbReference type="Pfam" id="PF00107">
    <property type="entry name" value="ADH_zinc_N"/>
    <property type="match status" value="1"/>
</dbReference>
<reference evidence="6" key="1">
    <citation type="journal article" date="2020" name="mSystems">
        <title>Genome- and Community-Level Interaction Insights into Carbon Utilization and Element Cycling Functions of Hydrothermarchaeota in Hydrothermal Sediment.</title>
        <authorList>
            <person name="Zhou Z."/>
            <person name="Liu Y."/>
            <person name="Xu W."/>
            <person name="Pan J."/>
            <person name="Luo Z.H."/>
            <person name="Li M."/>
        </authorList>
    </citation>
    <scope>NUCLEOTIDE SEQUENCE [LARGE SCALE GENOMIC DNA]</scope>
    <source>
        <strain evidence="6">SpSt-876</strain>
    </source>
</reference>
<evidence type="ECO:0000256" key="2">
    <source>
        <dbReference type="ARBA" id="ARBA00022833"/>
    </source>
</evidence>
<dbReference type="InterPro" id="IPR013154">
    <property type="entry name" value="ADH-like_N"/>
</dbReference>
<evidence type="ECO:0000313" key="6">
    <source>
        <dbReference type="EMBL" id="HHS51432.1"/>
    </source>
</evidence>
<dbReference type="EMBL" id="DTLI01000024">
    <property type="protein sequence ID" value="HHS51432.1"/>
    <property type="molecule type" value="Genomic_DNA"/>
</dbReference>
<dbReference type="InterPro" id="IPR036291">
    <property type="entry name" value="NAD(P)-bd_dom_sf"/>
</dbReference>